<dbReference type="Gene3D" id="3.40.50.1820">
    <property type="entry name" value="alpha/beta hydrolase"/>
    <property type="match status" value="1"/>
</dbReference>
<dbReference type="SUPFAM" id="SSF53474">
    <property type="entry name" value="alpha/beta-Hydrolases"/>
    <property type="match status" value="1"/>
</dbReference>
<accession>A0A1Q8ZJZ2</accession>
<dbReference type="AlphaFoldDB" id="A0A1Q8ZJZ2"/>
<name>A0A1Q8ZJZ2_SYMMI</name>
<dbReference type="Proteomes" id="UP000186817">
    <property type="component" value="Unassembled WGS sequence"/>
</dbReference>
<evidence type="ECO:0008006" key="3">
    <source>
        <dbReference type="Google" id="ProtNLM"/>
    </source>
</evidence>
<reference evidence="1 2" key="1">
    <citation type="submission" date="2016-02" db="EMBL/GenBank/DDBJ databases">
        <title>Genome analysis of coral dinoflagellate symbionts highlights evolutionary adaptations to a symbiotic lifestyle.</title>
        <authorList>
            <person name="Aranda M."/>
            <person name="Li Y."/>
            <person name="Liew Y.J."/>
            <person name="Baumgarten S."/>
            <person name="Simakov O."/>
            <person name="Wilson M."/>
            <person name="Piel J."/>
            <person name="Ashoor H."/>
            <person name="Bougouffa S."/>
            <person name="Bajic V.B."/>
            <person name="Ryu T."/>
            <person name="Ravasi T."/>
            <person name="Bayer T."/>
            <person name="Micklem G."/>
            <person name="Kim H."/>
            <person name="Bhak J."/>
            <person name="Lajeunesse T.C."/>
            <person name="Voolstra C.R."/>
        </authorList>
    </citation>
    <scope>NUCLEOTIDE SEQUENCE [LARGE SCALE GENOMIC DNA]</scope>
    <source>
        <strain evidence="1 2">CCMP2467</strain>
    </source>
</reference>
<dbReference type="InterPro" id="IPR029058">
    <property type="entry name" value="AB_hydrolase_fold"/>
</dbReference>
<dbReference type="OrthoDB" id="408373at2759"/>
<evidence type="ECO:0000313" key="2">
    <source>
        <dbReference type="Proteomes" id="UP000186817"/>
    </source>
</evidence>
<keyword evidence="2" id="KW-1185">Reference proteome</keyword>
<protein>
    <recommendedName>
        <fullName evidence="3">Alpha/beta hydrolase</fullName>
    </recommendedName>
</protein>
<gene>
    <name evidence="1" type="ORF">AK812_SmicGene49029</name>
</gene>
<sequence length="32" mass="3831">EWIPGLVHRHIEECGHWLLQEKPLEANKHICD</sequence>
<feature type="non-terminal residue" evidence="1">
    <location>
        <position position="1"/>
    </location>
</feature>
<evidence type="ECO:0000313" key="1">
    <source>
        <dbReference type="EMBL" id="OLP20509.1"/>
    </source>
</evidence>
<organism evidence="1 2">
    <name type="scientific">Symbiodinium microadriaticum</name>
    <name type="common">Dinoflagellate</name>
    <name type="synonym">Zooxanthella microadriatica</name>
    <dbReference type="NCBI Taxonomy" id="2951"/>
    <lineage>
        <taxon>Eukaryota</taxon>
        <taxon>Sar</taxon>
        <taxon>Alveolata</taxon>
        <taxon>Dinophyceae</taxon>
        <taxon>Suessiales</taxon>
        <taxon>Symbiodiniaceae</taxon>
        <taxon>Symbiodinium</taxon>
    </lineage>
</organism>
<dbReference type="EMBL" id="LSRX01009640">
    <property type="protein sequence ID" value="OLP20509.1"/>
    <property type="molecule type" value="Genomic_DNA"/>
</dbReference>
<feature type="non-terminal residue" evidence="1">
    <location>
        <position position="32"/>
    </location>
</feature>
<comment type="caution">
    <text evidence="1">The sequence shown here is derived from an EMBL/GenBank/DDBJ whole genome shotgun (WGS) entry which is preliminary data.</text>
</comment>
<proteinExistence type="predicted"/>